<keyword evidence="1" id="KW-0732">Signal</keyword>
<keyword evidence="3" id="KW-1185">Reference proteome</keyword>
<dbReference type="AlphaFoldDB" id="A0A3M7PEK6"/>
<protein>
    <submittedName>
        <fullName evidence="2">Fibrocystin-L</fullName>
    </submittedName>
</protein>
<dbReference type="InterPro" id="IPR012334">
    <property type="entry name" value="Pectin_lyas_fold"/>
</dbReference>
<dbReference type="InterPro" id="IPR052387">
    <property type="entry name" value="Fibrocystin"/>
</dbReference>
<evidence type="ECO:0000313" key="2">
    <source>
        <dbReference type="EMBL" id="RMZ97180.1"/>
    </source>
</evidence>
<dbReference type="EMBL" id="REGN01011568">
    <property type="protein sequence ID" value="RMZ97180.1"/>
    <property type="molecule type" value="Genomic_DNA"/>
</dbReference>
<dbReference type="PANTHER" id="PTHR46769:SF2">
    <property type="entry name" value="FIBROCYSTIN-L ISOFORM 2 PRECURSOR-RELATED"/>
    <property type="match status" value="1"/>
</dbReference>
<comment type="caution">
    <text evidence="2">The sequence shown here is derived from an EMBL/GenBank/DDBJ whole genome shotgun (WGS) entry which is preliminary data.</text>
</comment>
<dbReference type="InterPro" id="IPR011050">
    <property type="entry name" value="Pectin_lyase_fold/virulence"/>
</dbReference>
<reference evidence="2 3" key="1">
    <citation type="journal article" date="2018" name="Sci. Rep.">
        <title>Genomic signatures of local adaptation to the degree of environmental predictability in rotifers.</title>
        <authorList>
            <person name="Franch-Gras L."/>
            <person name="Hahn C."/>
            <person name="Garcia-Roger E.M."/>
            <person name="Carmona M.J."/>
            <person name="Serra M."/>
            <person name="Gomez A."/>
        </authorList>
    </citation>
    <scope>NUCLEOTIDE SEQUENCE [LARGE SCALE GENOMIC DNA]</scope>
    <source>
        <strain evidence="2">HYR1</strain>
    </source>
</reference>
<name>A0A3M7PEK6_BRAPC</name>
<dbReference type="Gene3D" id="2.160.20.10">
    <property type="entry name" value="Single-stranded right-handed beta-helix, Pectin lyase-like"/>
    <property type="match status" value="1"/>
</dbReference>
<gene>
    <name evidence="2" type="ORF">BpHYR1_047498</name>
</gene>
<dbReference type="Proteomes" id="UP000276133">
    <property type="component" value="Unassembled WGS sequence"/>
</dbReference>
<sequence>AHLAKSVVLEDNFISGVERLGLFYKAEACDHLNETVGVGMNNSIRGNTIYSTLAGVVLLPDFYHENLTCVKIAGFTIYKAMHWGIYYQGPQSVVLDGNKLIDNFVGAFTFVIKPPPILHQLTNKFYTNKNSLIVGQSKDFNCETDERTFDLNYNSAVRIQTFGAESSELGKIGLVWSNFIGGTNIAPYKPWAGIKTFQSIDGTTNFENLTFTNFNAKCGIRNYAISTNKYNDDGQHPLMMKNIHIYGVENSSKIWIHRPNLDKINIWDCIDMDCDGLKKALLNDLDGSFLGERGTVIPQSEFEWGSQKRGLGDFRIPKEMLAAPNGSMIPPNQTYKYPGIVRDENLCQYIHDWQAYKCHGIEHRVLIIESMDPDTIRRRLSPVAIHVNDTFLDLINGPQVNNLRFNKNNNSNFIADIRLLISKFLARKHYFHII</sequence>
<evidence type="ECO:0000313" key="3">
    <source>
        <dbReference type="Proteomes" id="UP000276133"/>
    </source>
</evidence>
<dbReference type="STRING" id="10195.A0A3M7PEK6"/>
<organism evidence="2 3">
    <name type="scientific">Brachionus plicatilis</name>
    <name type="common">Marine rotifer</name>
    <name type="synonym">Brachionus muelleri</name>
    <dbReference type="NCBI Taxonomy" id="10195"/>
    <lineage>
        <taxon>Eukaryota</taxon>
        <taxon>Metazoa</taxon>
        <taxon>Spiralia</taxon>
        <taxon>Gnathifera</taxon>
        <taxon>Rotifera</taxon>
        <taxon>Eurotatoria</taxon>
        <taxon>Monogononta</taxon>
        <taxon>Pseudotrocha</taxon>
        <taxon>Ploima</taxon>
        <taxon>Brachionidae</taxon>
        <taxon>Brachionus</taxon>
    </lineage>
</organism>
<proteinExistence type="predicted"/>
<dbReference type="OrthoDB" id="120976at2759"/>
<dbReference type="SUPFAM" id="SSF51126">
    <property type="entry name" value="Pectin lyase-like"/>
    <property type="match status" value="1"/>
</dbReference>
<evidence type="ECO:0000256" key="1">
    <source>
        <dbReference type="ARBA" id="ARBA00022729"/>
    </source>
</evidence>
<dbReference type="PANTHER" id="PTHR46769">
    <property type="entry name" value="POLYCYSTIC KIDNEY AND HEPATIC DISEASE 1 (AUTOSOMAL RECESSIVE)-LIKE 1"/>
    <property type="match status" value="1"/>
</dbReference>
<accession>A0A3M7PEK6</accession>
<feature type="non-terminal residue" evidence="2">
    <location>
        <position position="1"/>
    </location>
</feature>